<evidence type="ECO:0000313" key="2">
    <source>
        <dbReference type="Proteomes" id="UP000006178"/>
    </source>
</evidence>
<proteinExistence type="predicted"/>
<evidence type="ECO:0000313" key="1">
    <source>
        <dbReference type="EMBL" id="AFK94272.1"/>
    </source>
</evidence>
<dbReference type="KEGG" id="tsh:Tsac_2725"/>
<dbReference type="Proteomes" id="UP000006178">
    <property type="component" value="Plasmid pMU3262"/>
</dbReference>
<dbReference type="BioCyc" id="TSAC1094508:GLMA-2771-MONOMER"/>
<gene>
    <name evidence="1" type="ordered locus">Tsac_2725</name>
</gene>
<keyword evidence="1" id="KW-0614">Plasmid</keyword>
<sequence length="129" mass="14787">MARVYLLLINDIILSDNGFTSRQFGCIKSLLDKGVCEIMYYDSGGIDNCAIIRVHDIESNPFPIMASLNRGAKLLVAFKLDMEEEYNIDLLSKTATGDWFGISYQKTAYFFSREDYKNVLKYLKSKNAW</sequence>
<name>I3WBS1_THESW</name>
<keyword evidence="2" id="KW-1185">Reference proteome</keyword>
<dbReference type="PATRIC" id="fig|1094508.3.peg.2759"/>
<reference evidence="1 2" key="1">
    <citation type="journal article" date="2014" name="Appl. Environ. Microbiol.">
        <title>Profile of Secreted Hydrolases, Associated Proteins, and SlpA in Thermoanaerobacterium saccharolyticum during the Degradation of Hemicellulose.</title>
        <authorList>
            <person name="Currie D.H."/>
            <person name="Guss A.M."/>
            <person name="Herring C.D."/>
            <person name="Giannone R.J."/>
            <person name="Johnson C.M."/>
            <person name="Lankford P.K."/>
            <person name="Brown S.D."/>
            <person name="Hettich R.L."/>
            <person name="Lynd L.R."/>
        </authorList>
    </citation>
    <scope>NUCLEOTIDE SEQUENCE [LARGE SCALE GENOMIC DNA]</scope>
    <source>
        <strain evidence="2">DSM 8691 / JW/SL-YS485</strain>
    </source>
</reference>
<dbReference type="RefSeq" id="WP_014759543.1">
    <property type="nucleotide sequence ID" value="NC_017998.1"/>
</dbReference>
<accession>I3WBS1</accession>
<protein>
    <submittedName>
        <fullName evidence="1">Uncharacterized protein</fullName>
    </submittedName>
</protein>
<dbReference type="AlphaFoldDB" id="I3WBS1"/>
<geneLocation type="plasmid" evidence="1 2">
    <name>pMU3262</name>
</geneLocation>
<dbReference type="EMBL" id="CP003185">
    <property type="protein sequence ID" value="AFK94272.1"/>
    <property type="molecule type" value="Genomic_DNA"/>
</dbReference>
<organism evidence="1 2">
    <name type="scientific">Thermoanaerobacterium saccharolyticum (strain DSM 8691 / JW/SL-YS485)</name>
    <dbReference type="NCBI Taxonomy" id="1094508"/>
    <lineage>
        <taxon>Bacteria</taxon>
        <taxon>Bacillati</taxon>
        <taxon>Bacillota</taxon>
        <taxon>Clostridia</taxon>
        <taxon>Thermoanaerobacterales</taxon>
        <taxon>Thermoanaerobacteraceae</taxon>
        <taxon>Thermoanaerobacterium</taxon>
    </lineage>
</organism>